<organism evidence="1 2">
    <name type="scientific">Coprococcus comes</name>
    <dbReference type="NCBI Taxonomy" id="410072"/>
    <lineage>
        <taxon>Bacteria</taxon>
        <taxon>Bacillati</taxon>
        <taxon>Bacillota</taxon>
        <taxon>Clostridia</taxon>
        <taxon>Lachnospirales</taxon>
        <taxon>Lachnospiraceae</taxon>
        <taxon>Coprococcus</taxon>
    </lineage>
</organism>
<protein>
    <submittedName>
        <fullName evidence="1">Uncharacterized protein</fullName>
    </submittedName>
</protein>
<accession>A0A3E4GT81</accession>
<name>A0A3E4GT81_9FIRM</name>
<gene>
    <name evidence="1" type="ORF">DXD67_03585</name>
</gene>
<reference evidence="1 2" key="1">
    <citation type="submission" date="2018-08" db="EMBL/GenBank/DDBJ databases">
        <title>A genome reference for cultivated species of the human gut microbiota.</title>
        <authorList>
            <person name="Zou Y."/>
            <person name="Xue W."/>
            <person name="Luo G."/>
        </authorList>
    </citation>
    <scope>NUCLEOTIDE SEQUENCE [LARGE SCALE GENOMIC DNA]</scope>
    <source>
        <strain evidence="1 2">TM07-19</strain>
    </source>
</reference>
<dbReference type="Proteomes" id="UP000260655">
    <property type="component" value="Unassembled WGS sequence"/>
</dbReference>
<proteinExistence type="predicted"/>
<dbReference type="AlphaFoldDB" id="A0A3E4GT81"/>
<comment type="caution">
    <text evidence="1">The sequence shown here is derived from an EMBL/GenBank/DDBJ whole genome shotgun (WGS) entry which is preliminary data.</text>
</comment>
<dbReference type="EMBL" id="QSOV01000002">
    <property type="protein sequence ID" value="RGJ25613.1"/>
    <property type="molecule type" value="Genomic_DNA"/>
</dbReference>
<evidence type="ECO:0000313" key="2">
    <source>
        <dbReference type="Proteomes" id="UP000260655"/>
    </source>
</evidence>
<evidence type="ECO:0000313" key="1">
    <source>
        <dbReference type="EMBL" id="RGJ25613.1"/>
    </source>
</evidence>
<sequence length="73" mass="8580">MCIFWFDGRVGSLGGREQAVQAEKKGFRFNRNGLPIELESDSISGWKRTKNKKIINPVDKVNSKWYIYKRRKC</sequence>